<dbReference type="NCBIfam" id="TIGR03814">
    <property type="entry name" value="Gln_ase"/>
    <property type="match status" value="1"/>
</dbReference>
<protein>
    <recommendedName>
        <fullName evidence="3 6">Glutaminase</fullName>
        <ecNumber evidence="3 6">3.5.1.2</ecNumber>
    </recommendedName>
</protein>
<dbReference type="Gene3D" id="3.40.710.10">
    <property type="entry name" value="DD-peptidase/beta-lactamase superfamily"/>
    <property type="match status" value="1"/>
</dbReference>
<dbReference type="HAMAP" id="MF_00313">
    <property type="entry name" value="Glutaminase"/>
    <property type="match status" value="1"/>
</dbReference>
<proteinExistence type="inferred from homology"/>
<comment type="similarity">
    <text evidence="1 6">Belongs to the glutaminase family.</text>
</comment>
<dbReference type="PANTHER" id="PTHR12544">
    <property type="entry name" value="GLUTAMINASE"/>
    <property type="match status" value="1"/>
</dbReference>
<evidence type="ECO:0000256" key="4">
    <source>
        <dbReference type="ARBA" id="ARBA00022801"/>
    </source>
</evidence>
<evidence type="ECO:0000313" key="8">
    <source>
        <dbReference type="Proteomes" id="UP000075806"/>
    </source>
</evidence>
<feature type="binding site" evidence="6">
    <location>
        <position position="151"/>
    </location>
    <ligand>
        <name>substrate</name>
    </ligand>
</feature>
<feature type="binding site" evidence="6">
    <location>
        <position position="182"/>
    </location>
    <ligand>
        <name>substrate</name>
    </ligand>
</feature>
<dbReference type="EC" id="3.5.1.2" evidence="3 6"/>
<dbReference type="EMBL" id="LTAO01000001">
    <property type="protein sequence ID" value="KYG35338.1"/>
    <property type="molecule type" value="Genomic_DNA"/>
</dbReference>
<evidence type="ECO:0000256" key="5">
    <source>
        <dbReference type="ARBA" id="ARBA00049534"/>
    </source>
</evidence>
<evidence type="ECO:0000313" key="7">
    <source>
        <dbReference type="EMBL" id="KYG35338.1"/>
    </source>
</evidence>
<organism evidence="7 8">
    <name type="scientific">Alkalihalobacillus trypoxylicola</name>
    <dbReference type="NCBI Taxonomy" id="519424"/>
    <lineage>
        <taxon>Bacteria</taxon>
        <taxon>Bacillati</taxon>
        <taxon>Bacillota</taxon>
        <taxon>Bacilli</taxon>
        <taxon>Bacillales</taxon>
        <taxon>Bacillaceae</taxon>
        <taxon>Alkalihalobacillus</taxon>
    </lineage>
</organism>
<dbReference type="Pfam" id="PF04960">
    <property type="entry name" value="Glutaminase"/>
    <property type="match status" value="1"/>
</dbReference>
<keyword evidence="6" id="KW-0007">Acetylation</keyword>
<name>A0A162FD59_9BACI</name>
<feature type="binding site" evidence="6">
    <location>
        <position position="106"/>
    </location>
    <ligand>
        <name>substrate</name>
    </ligand>
</feature>
<gene>
    <name evidence="6" type="primary">glsA</name>
    <name evidence="7" type="ORF">AZF04_02425</name>
</gene>
<feature type="binding site" evidence="6">
    <location>
        <position position="252"/>
    </location>
    <ligand>
        <name>substrate</name>
    </ligand>
</feature>
<feature type="binding site" evidence="6">
    <location>
        <position position="54"/>
    </location>
    <ligand>
        <name>substrate</name>
    </ligand>
</feature>
<dbReference type="InterPro" id="IPR012338">
    <property type="entry name" value="Beta-lactam/transpept-like"/>
</dbReference>
<sequence length="298" mass="32336">MVIEAKKHTNKGKVADYIPALKEANPSVLALSIFDGAEFCFTAGDSQELFTLQSISKVLALALAIIDCGEDEVFSKVGMEPTGDPFNSISRLETQVPNKPLNPMINAGALVVSYLIKGDSPEHKLERLLELIRKMTGNDTISYNKEVASSEYLSADLNRALAYFLKQHHIIEGEIEDLLQYYTKQCAIELTCHDLAKIGFVIANEGKGFDRNEIIIPVKVARLVKTFMVTCGMYNASGEFAIKVGIPAKSGVSGGILGAVPNRLGIGIYGPSLDEKGNSVAGMKLLELLSDSFELSIF</sequence>
<dbReference type="Proteomes" id="UP000075806">
    <property type="component" value="Unassembled WGS sequence"/>
</dbReference>
<comment type="catalytic activity">
    <reaction evidence="5 6">
        <text>L-glutamine + H2O = L-glutamate + NH4(+)</text>
        <dbReference type="Rhea" id="RHEA:15889"/>
        <dbReference type="ChEBI" id="CHEBI:15377"/>
        <dbReference type="ChEBI" id="CHEBI:28938"/>
        <dbReference type="ChEBI" id="CHEBI:29985"/>
        <dbReference type="ChEBI" id="CHEBI:58359"/>
        <dbReference type="EC" id="3.5.1.2"/>
    </reaction>
</comment>
<accession>A0A162FD59</accession>
<dbReference type="SUPFAM" id="SSF56601">
    <property type="entry name" value="beta-lactamase/transpeptidase-like"/>
    <property type="match status" value="1"/>
</dbReference>
<dbReference type="STRING" id="519424.AZF04_02425"/>
<evidence type="ECO:0000256" key="6">
    <source>
        <dbReference type="HAMAP-Rule" id="MF_00313"/>
    </source>
</evidence>
<reference evidence="7" key="1">
    <citation type="submission" date="2016-02" db="EMBL/GenBank/DDBJ databases">
        <title>Genome sequence of Bacillus trypoxylicola KCTC 13244(T).</title>
        <authorList>
            <person name="Jeong H."/>
            <person name="Park S.-H."/>
            <person name="Choi S.-K."/>
        </authorList>
    </citation>
    <scope>NUCLEOTIDE SEQUENCE [LARGE SCALE GENOMIC DNA]</scope>
    <source>
        <strain evidence="7">KCTC 13244</strain>
    </source>
</reference>
<dbReference type="GO" id="GO:0006537">
    <property type="term" value="P:glutamate biosynthetic process"/>
    <property type="evidence" value="ECO:0007669"/>
    <property type="project" value="TreeGrafter"/>
</dbReference>
<comment type="subunit">
    <text evidence="2 6">Homotetramer.</text>
</comment>
<dbReference type="AlphaFoldDB" id="A0A162FD59"/>
<evidence type="ECO:0000256" key="1">
    <source>
        <dbReference type="ARBA" id="ARBA00011076"/>
    </source>
</evidence>
<evidence type="ECO:0000256" key="3">
    <source>
        <dbReference type="ARBA" id="ARBA00012918"/>
    </source>
</evidence>
<dbReference type="GO" id="GO:0004359">
    <property type="term" value="F:glutaminase activity"/>
    <property type="evidence" value="ECO:0007669"/>
    <property type="project" value="UniProtKB-UniRule"/>
</dbReference>
<evidence type="ECO:0000256" key="2">
    <source>
        <dbReference type="ARBA" id="ARBA00011881"/>
    </source>
</evidence>
<keyword evidence="4 6" id="KW-0378">Hydrolase</keyword>
<comment type="caution">
    <text evidence="7">The sequence shown here is derived from an EMBL/GenBank/DDBJ whole genome shotgun (WGS) entry which is preliminary data.</text>
</comment>
<dbReference type="PANTHER" id="PTHR12544:SF29">
    <property type="entry name" value="GLUTAMINASE"/>
    <property type="match status" value="1"/>
</dbReference>
<feature type="binding site" evidence="6">
    <location>
        <position position="234"/>
    </location>
    <ligand>
        <name>substrate</name>
    </ligand>
</feature>
<keyword evidence="8" id="KW-1185">Reference proteome</keyword>
<feature type="binding site" evidence="6">
    <location>
        <position position="158"/>
    </location>
    <ligand>
        <name>substrate</name>
    </ligand>
</feature>
<dbReference type="InterPro" id="IPR015868">
    <property type="entry name" value="Glutaminase"/>
</dbReference>
<dbReference type="GO" id="GO:0006543">
    <property type="term" value="P:L-glutamine catabolic process"/>
    <property type="evidence" value="ECO:0007669"/>
    <property type="project" value="TreeGrafter"/>
</dbReference>
<dbReference type="FunFam" id="3.40.710.10:FF:000005">
    <property type="entry name" value="Glutaminase"/>
    <property type="match status" value="1"/>
</dbReference>